<feature type="transmembrane region" description="Helical" evidence="1">
    <location>
        <begin position="28"/>
        <end position="50"/>
    </location>
</feature>
<dbReference type="EMBL" id="QGGV01000002">
    <property type="protein sequence ID" value="PWK57701.1"/>
    <property type="molecule type" value="Genomic_DNA"/>
</dbReference>
<dbReference type="Proteomes" id="UP000245390">
    <property type="component" value="Unassembled WGS sequence"/>
</dbReference>
<comment type="caution">
    <text evidence="2">The sequence shown here is derived from an EMBL/GenBank/DDBJ whole genome shotgun (WGS) entry which is preliminary data.</text>
</comment>
<evidence type="ECO:0000313" key="2">
    <source>
        <dbReference type="EMBL" id="PWK57701.1"/>
    </source>
</evidence>
<dbReference type="AlphaFoldDB" id="A0A316G9V3"/>
<name>A0A316G9V3_9RHOB</name>
<evidence type="ECO:0000256" key="1">
    <source>
        <dbReference type="SAM" id="Phobius"/>
    </source>
</evidence>
<proteinExistence type="predicted"/>
<reference evidence="2 3" key="1">
    <citation type="submission" date="2018-05" db="EMBL/GenBank/DDBJ databases">
        <title>Genomic Encyclopedia of Type Strains, Phase IV (KMG-IV): sequencing the most valuable type-strain genomes for metagenomic binning, comparative biology and taxonomic classification.</title>
        <authorList>
            <person name="Goeker M."/>
        </authorList>
    </citation>
    <scope>NUCLEOTIDE SEQUENCE [LARGE SCALE GENOMIC DNA]</scope>
    <source>
        <strain evidence="2 3">DSM 103371</strain>
    </source>
</reference>
<keyword evidence="1" id="KW-1133">Transmembrane helix</keyword>
<gene>
    <name evidence="2" type="ORF">C8D95_102348</name>
</gene>
<keyword evidence="3" id="KW-1185">Reference proteome</keyword>
<protein>
    <submittedName>
        <fullName evidence="2">Uncharacterized protein</fullName>
    </submittedName>
</protein>
<accession>A0A316G9V3</accession>
<dbReference type="RefSeq" id="WP_164721678.1">
    <property type="nucleotide sequence ID" value="NZ_CP034588.1"/>
</dbReference>
<keyword evidence="1" id="KW-0812">Transmembrane</keyword>
<organism evidence="2 3">
    <name type="scientific">Silicimonas algicola</name>
    <dbReference type="NCBI Taxonomy" id="1826607"/>
    <lineage>
        <taxon>Bacteria</taxon>
        <taxon>Pseudomonadati</taxon>
        <taxon>Pseudomonadota</taxon>
        <taxon>Alphaproteobacteria</taxon>
        <taxon>Rhodobacterales</taxon>
        <taxon>Paracoccaceae</taxon>
    </lineage>
</organism>
<keyword evidence="1" id="KW-0472">Membrane</keyword>
<evidence type="ECO:0000313" key="3">
    <source>
        <dbReference type="Proteomes" id="UP000245390"/>
    </source>
</evidence>
<sequence>MIVVVMALLGIFVGVSTARRHEGGRLDQLQYGAVFGIAFTLLGLFATVLIERLAS</sequence>